<keyword evidence="2" id="KW-1185">Reference proteome</keyword>
<comment type="caution">
    <text evidence="1">The sequence shown here is derived from an EMBL/GenBank/DDBJ whole genome shotgun (WGS) entry which is preliminary data.</text>
</comment>
<dbReference type="EMBL" id="JWZX01001717">
    <property type="protein sequence ID" value="KOO32644.1"/>
    <property type="molecule type" value="Genomic_DNA"/>
</dbReference>
<organism evidence="1 2">
    <name type="scientific">Chrysochromulina tobinii</name>
    <dbReference type="NCBI Taxonomy" id="1460289"/>
    <lineage>
        <taxon>Eukaryota</taxon>
        <taxon>Haptista</taxon>
        <taxon>Haptophyta</taxon>
        <taxon>Prymnesiophyceae</taxon>
        <taxon>Prymnesiales</taxon>
        <taxon>Chrysochromulinaceae</taxon>
        <taxon>Chrysochromulina</taxon>
    </lineage>
</organism>
<dbReference type="AlphaFoldDB" id="A0A0M0K1G3"/>
<dbReference type="OrthoDB" id="54142at2759"/>
<reference evidence="2" key="1">
    <citation type="journal article" date="2015" name="PLoS Genet.">
        <title>Genome Sequence and Transcriptome Analyses of Chrysochromulina tobin: Metabolic Tools for Enhanced Algal Fitness in the Prominent Order Prymnesiales (Haptophyceae).</title>
        <authorList>
            <person name="Hovde B.T."/>
            <person name="Deodato C.R."/>
            <person name="Hunsperger H.M."/>
            <person name="Ryken S.A."/>
            <person name="Yost W."/>
            <person name="Jha R.K."/>
            <person name="Patterson J."/>
            <person name="Monnat R.J. Jr."/>
            <person name="Barlow S.B."/>
            <person name="Starkenburg S.R."/>
            <person name="Cattolico R.A."/>
        </authorList>
    </citation>
    <scope>NUCLEOTIDE SEQUENCE</scope>
    <source>
        <strain evidence="2">CCMP291</strain>
    </source>
</reference>
<evidence type="ECO:0000313" key="2">
    <source>
        <dbReference type="Proteomes" id="UP000037460"/>
    </source>
</evidence>
<proteinExistence type="predicted"/>
<dbReference type="Proteomes" id="UP000037460">
    <property type="component" value="Unassembled WGS sequence"/>
</dbReference>
<protein>
    <submittedName>
        <fullName evidence="1">Uncharacterized protein</fullName>
    </submittedName>
</protein>
<gene>
    <name evidence="1" type="ORF">Ctob_014543</name>
</gene>
<sequence>MPAGIGALTEGDGRNFMLLMDMSRFLVNEITQEHAFKDISDASRLRCERMDLAVELTGKMWSYWHSAPAGPGVFEMLLSWCAMQVSSTSSLRRRELGERKAMMTSALHLLASRELKAWPRQRITGAFVLAKEASDGSALLVELGPSLQLGQTVYKVKGISTSLGDLLRSNGQSPPQCIGLTLLPFMGEIVYDGTLRGMPLPAQLACAEGLAAIEAAVREATVVSVLPTPVDAPLEGKHVRISGLQAKPELNGQIASAGAYEAATGRYAVRLRTGTRVALKPANLIEVSDEEVAAAAPAGTLVGMELTPFQQDVQHEIRQTRPMRPGESLPGPGGRPADLSMWVFRRYGYSEEQNPQHAFMVMAGPLPIPACDGPPIPPGIDPMMAMMMSGMDENAIWHKGSNLVPTVDDILRALRSALKNPIWGGRGKPKYVAVDAKEIVDRLKEILKPAGIEAGYYPPPSNEELMGIPGSDVGGGV</sequence>
<evidence type="ECO:0000313" key="1">
    <source>
        <dbReference type="EMBL" id="KOO32644.1"/>
    </source>
</evidence>
<name>A0A0M0K1G3_9EUKA</name>
<accession>A0A0M0K1G3</accession>